<proteinExistence type="predicted"/>
<evidence type="ECO:0000313" key="3">
    <source>
        <dbReference type="Proteomes" id="UP000054097"/>
    </source>
</evidence>
<reference evidence="2 3" key="1">
    <citation type="submission" date="2014-04" db="EMBL/GenBank/DDBJ databases">
        <authorList>
            <consortium name="DOE Joint Genome Institute"/>
            <person name="Kuo A."/>
            <person name="Zuccaro A."/>
            <person name="Kohler A."/>
            <person name="Nagy L.G."/>
            <person name="Floudas D."/>
            <person name="Copeland A."/>
            <person name="Barry K.W."/>
            <person name="Cichocki N."/>
            <person name="Veneault-Fourrey C."/>
            <person name="LaButti K."/>
            <person name="Lindquist E.A."/>
            <person name="Lipzen A."/>
            <person name="Lundell T."/>
            <person name="Morin E."/>
            <person name="Murat C."/>
            <person name="Sun H."/>
            <person name="Tunlid A."/>
            <person name="Henrissat B."/>
            <person name="Grigoriev I.V."/>
            <person name="Hibbett D.S."/>
            <person name="Martin F."/>
            <person name="Nordberg H.P."/>
            <person name="Cantor M.N."/>
            <person name="Hua S.X."/>
        </authorList>
    </citation>
    <scope>NUCLEOTIDE SEQUENCE [LARGE SCALE GENOMIC DNA]</scope>
    <source>
        <strain evidence="2 3">MAFF 305830</strain>
    </source>
</reference>
<organism evidence="2 3">
    <name type="scientific">Serendipita vermifera MAFF 305830</name>
    <dbReference type="NCBI Taxonomy" id="933852"/>
    <lineage>
        <taxon>Eukaryota</taxon>
        <taxon>Fungi</taxon>
        <taxon>Dikarya</taxon>
        <taxon>Basidiomycota</taxon>
        <taxon>Agaricomycotina</taxon>
        <taxon>Agaricomycetes</taxon>
        <taxon>Sebacinales</taxon>
        <taxon>Serendipitaceae</taxon>
        <taxon>Serendipita</taxon>
    </lineage>
</organism>
<sequence>MDSRIPKPGTSNYLKHLSDTLSKLLSSNTPFDENIFTWILYCLAVGDKHLILRTSSRDIAAVQKTAKSILFSVFGLNTVSLRVKADSTVEDLLVGLFPIPPGSPPTGTGPATPSSSVLSPLALTPLDRKRPRQNSHPGRIPSYTRASHHLLLPDRLSHLLPPDASASAGGGGGGRYRLSVAATATGGTDDERGSMRALRPLSGRGYVPPDPHIAHDAHLQLQMPSSAHVQLAHAVVITGLESASAAVQETLWEVLRTRTVVLEQEGGTAGNVWNLPDGFILVYVCPLGDGSSRPAIQSALLDRFSFSANVALHTSTSAPAGLDPPRSPILRRVTLLNHEYLENLQRLVQHSSPIHDTLSMYISNLISSIRYLSELDATLITSRCSNDLVEFTKASFILSGTSYGFHWGDKDDDDNHNGEPEDAPEMRKIVTPEDVRRVIRHVVGHRISVRESVHDEILGSLLCTAIQRSRMDMDAVGPRRTIKEVLNEAITAV</sequence>
<dbReference type="EMBL" id="KN824284">
    <property type="protein sequence ID" value="KIM30496.1"/>
    <property type="molecule type" value="Genomic_DNA"/>
</dbReference>
<dbReference type="HOGENOM" id="CLU_023002_0_0_1"/>
<keyword evidence="3" id="KW-1185">Reference proteome</keyword>
<accession>A0A0C3BG92</accession>
<dbReference type="OrthoDB" id="5582146at2759"/>
<dbReference type="Gene3D" id="1.10.8.80">
    <property type="entry name" value="Magnesium chelatase subunit I, C-Terminal domain"/>
    <property type="match status" value="1"/>
</dbReference>
<feature type="compositionally biased region" description="Low complexity" evidence="1">
    <location>
        <begin position="105"/>
        <end position="116"/>
    </location>
</feature>
<feature type="region of interest" description="Disordered" evidence="1">
    <location>
        <begin position="103"/>
        <end position="145"/>
    </location>
</feature>
<evidence type="ECO:0000313" key="2">
    <source>
        <dbReference type="EMBL" id="KIM30496.1"/>
    </source>
</evidence>
<evidence type="ECO:0000256" key="1">
    <source>
        <dbReference type="SAM" id="MobiDB-lite"/>
    </source>
</evidence>
<name>A0A0C3BG92_SERVB</name>
<reference evidence="3" key="2">
    <citation type="submission" date="2015-01" db="EMBL/GenBank/DDBJ databases">
        <title>Evolutionary Origins and Diversification of the Mycorrhizal Mutualists.</title>
        <authorList>
            <consortium name="DOE Joint Genome Institute"/>
            <consortium name="Mycorrhizal Genomics Consortium"/>
            <person name="Kohler A."/>
            <person name="Kuo A."/>
            <person name="Nagy L.G."/>
            <person name="Floudas D."/>
            <person name="Copeland A."/>
            <person name="Barry K.W."/>
            <person name="Cichocki N."/>
            <person name="Veneault-Fourrey C."/>
            <person name="LaButti K."/>
            <person name="Lindquist E.A."/>
            <person name="Lipzen A."/>
            <person name="Lundell T."/>
            <person name="Morin E."/>
            <person name="Murat C."/>
            <person name="Riley R."/>
            <person name="Ohm R."/>
            <person name="Sun H."/>
            <person name="Tunlid A."/>
            <person name="Henrissat B."/>
            <person name="Grigoriev I.V."/>
            <person name="Hibbett D.S."/>
            <person name="Martin F."/>
        </authorList>
    </citation>
    <scope>NUCLEOTIDE SEQUENCE [LARGE SCALE GENOMIC DNA]</scope>
    <source>
        <strain evidence="3">MAFF 305830</strain>
    </source>
</reference>
<protein>
    <submittedName>
        <fullName evidence="2">Uncharacterized protein</fullName>
    </submittedName>
</protein>
<dbReference type="Proteomes" id="UP000054097">
    <property type="component" value="Unassembled WGS sequence"/>
</dbReference>
<dbReference type="AlphaFoldDB" id="A0A0C3BG92"/>
<gene>
    <name evidence="2" type="ORF">M408DRAFT_328080</name>
</gene>